<dbReference type="InterPro" id="IPR011990">
    <property type="entry name" value="TPR-like_helical_dom_sf"/>
</dbReference>
<dbReference type="NCBIfam" id="TIGR02795">
    <property type="entry name" value="tol_pal_ybgF"/>
    <property type="match status" value="1"/>
</dbReference>
<accession>A0A0W8G5A9</accession>
<dbReference type="InterPro" id="IPR034706">
    <property type="entry name" value="CpoB"/>
</dbReference>
<dbReference type="PROSITE" id="PS50005">
    <property type="entry name" value="TPR"/>
    <property type="match status" value="2"/>
</dbReference>
<organism evidence="3">
    <name type="scientific">hydrocarbon metagenome</name>
    <dbReference type="NCBI Taxonomy" id="938273"/>
    <lineage>
        <taxon>unclassified sequences</taxon>
        <taxon>metagenomes</taxon>
        <taxon>ecological metagenomes</taxon>
    </lineage>
</organism>
<dbReference type="HAMAP" id="MF_02066">
    <property type="entry name" value="CpoB"/>
    <property type="match status" value="1"/>
</dbReference>
<evidence type="ECO:0000256" key="1">
    <source>
        <dbReference type="ARBA" id="ARBA00022729"/>
    </source>
</evidence>
<dbReference type="InterPro" id="IPR039565">
    <property type="entry name" value="BamD-like"/>
</dbReference>
<keyword evidence="1" id="KW-0732">Signal</keyword>
<dbReference type="GO" id="GO:0051301">
    <property type="term" value="P:cell division"/>
    <property type="evidence" value="ECO:0007669"/>
    <property type="project" value="InterPro"/>
</dbReference>
<gene>
    <name evidence="3" type="ORF">ASZ90_001796</name>
</gene>
<dbReference type="InterPro" id="IPR014162">
    <property type="entry name" value="CpoB_C"/>
</dbReference>
<dbReference type="SUPFAM" id="SSF48452">
    <property type="entry name" value="TPR-like"/>
    <property type="match status" value="1"/>
</dbReference>
<evidence type="ECO:0000313" key="3">
    <source>
        <dbReference type="EMBL" id="KUG28327.1"/>
    </source>
</evidence>
<name>A0A0W8G5A9_9ZZZZ</name>
<dbReference type="InterPro" id="IPR019734">
    <property type="entry name" value="TPR_rpt"/>
</dbReference>
<dbReference type="AlphaFoldDB" id="A0A0W8G5A9"/>
<protein>
    <submittedName>
        <fullName evidence="3">Tpr repeat containing exported protein</fullName>
    </submittedName>
</protein>
<feature type="domain" description="Outer membrane lipoprotein BamD-like" evidence="2">
    <location>
        <begin position="205"/>
        <end position="324"/>
    </location>
</feature>
<dbReference type="Gene3D" id="1.25.40.10">
    <property type="entry name" value="Tetratricopeptide repeat domain"/>
    <property type="match status" value="1"/>
</dbReference>
<sequence length="326" mass="34943">MNKTPSRFAAMLAVIATLLALCSCAPKKADPSAPAPLDTPADMWAEMENLKAEMRGLNAKVEELSYQAKSREGAAGAEMSGRVARLESQVAQMASQLAIDIEGAGPTASGPAAMAGVPAAPYSAQTGYPGQTAYAGQPAYPGQAATPTGVQRVPSYGMEHEEGDYEDVPVQRQPPYAQAPAVPHAQVPVAPAAQPGAPVLDPPKDPADALYTQALQAFNAKQYRDALSMWTEFTKNFPKSPLVPNTYFWIGECNYQVGDFANAVLSYQEVIDKFPKSNKYPDALFKRGAAFLKLNNKQAAKISFQELITKYPNSPLTQRAKAMMPK</sequence>
<dbReference type="Pfam" id="PF13525">
    <property type="entry name" value="YfiO"/>
    <property type="match status" value="1"/>
</dbReference>
<reference evidence="3" key="1">
    <citation type="journal article" date="2015" name="Proc. Natl. Acad. Sci. U.S.A.">
        <title>Networks of energetic and metabolic interactions define dynamics in microbial communities.</title>
        <authorList>
            <person name="Embree M."/>
            <person name="Liu J.K."/>
            <person name="Al-Bassam M.M."/>
            <person name="Zengler K."/>
        </authorList>
    </citation>
    <scope>NUCLEOTIDE SEQUENCE</scope>
</reference>
<evidence type="ECO:0000259" key="2">
    <source>
        <dbReference type="Pfam" id="PF13525"/>
    </source>
</evidence>
<comment type="caution">
    <text evidence="3">The sequence shown here is derived from an EMBL/GenBank/DDBJ whole genome shotgun (WGS) entry which is preliminary data.</text>
</comment>
<proteinExistence type="inferred from homology"/>
<dbReference type="SMART" id="SM00028">
    <property type="entry name" value="TPR"/>
    <property type="match status" value="3"/>
</dbReference>
<dbReference type="EMBL" id="LNQE01000231">
    <property type="protein sequence ID" value="KUG28327.1"/>
    <property type="molecule type" value="Genomic_DNA"/>
</dbReference>
<dbReference type="PROSITE" id="PS51257">
    <property type="entry name" value="PROKAR_LIPOPROTEIN"/>
    <property type="match status" value="1"/>
</dbReference>